<protein>
    <submittedName>
        <fullName evidence="1">Uncharacterized protein</fullName>
    </submittedName>
</protein>
<comment type="caution">
    <text evidence="1">The sequence shown here is derived from an EMBL/GenBank/DDBJ whole genome shotgun (WGS) entry which is preliminary data.</text>
</comment>
<dbReference type="EMBL" id="CM046106">
    <property type="protein sequence ID" value="KAI8435469.1"/>
    <property type="molecule type" value="Genomic_DNA"/>
</dbReference>
<accession>A0ACC0KG52</accession>
<evidence type="ECO:0000313" key="1">
    <source>
        <dbReference type="EMBL" id="KAI8435469.1"/>
    </source>
</evidence>
<dbReference type="Proteomes" id="UP001064048">
    <property type="component" value="Chromosome 6"/>
</dbReference>
<reference evidence="1 2" key="1">
    <citation type="journal article" date="2022" name="Genome Biol. Evol.">
        <title>The Spruce Budworm Genome: Reconstructing the Evolutionary History of Antifreeze Proteins.</title>
        <authorList>
            <person name="Beliveau C."/>
            <person name="Gagne P."/>
            <person name="Picq S."/>
            <person name="Vernygora O."/>
            <person name="Keeling C.I."/>
            <person name="Pinkney K."/>
            <person name="Doucet D."/>
            <person name="Wen F."/>
            <person name="Johnston J.S."/>
            <person name="Maaroufi H."/>
            <person name="Boyle B."/>
            <person name="Laroche J."/>
            <person name="Dewar K."/>
            <person name="Juretic N."/>
            <person name="Blackburn G."/>
            <person name="Nisole A."/>
            <person name="Brunet B."/>
            <person name="Brandao M."/>
            <person name="Lumley L."/>
            <person name="Duan J."/>
            <person name="Quan G."/>
            <person name="Lucarotti C.J."/>
            <person name="Roe A.D."/>
            <person name="Sperling F.A.H."/>
            <person name="Levesque R.C."/>
            <person name="Cusson M."/>
        </authorList>
    </citation>
    <scope>NUCLEOTIDE SEQUENCE [LARGE SCALE GENOMIC DNA]</scope>
    <source>
        <strain evidence="1">Glfc:IPQL:Cfum</strain>
    </source>
</reference>
<gene>
    <name evidence="1" type="ORF">MSG28_003772</name>
</gene>
<name>A0ACC0KG52_CHOFU</name>
<sequence>MVAKAAKGSSSELEMRNKHSDRSLLFLLIWPLDLGELGVDSRPWAGPVLENSCFSLELRTGVTIIAVLELLNGLSYLSFASTPDHGPSSQENTIAKISIAVYGGIELIVAILMLVGINTALWQLIVC</sequence>
<organism evidence="1 2">
    <name type="scientific">Choristoneura fumiferana</name>
    <name type="common">Spruce budworm moth</name>
    <name type="synonym">Archips fumiferana</name>
    <dbReference type="NCBI Taxonomy" id="7141"/>
    <lineage>
        <taxon>Eukaryota</taxon>
        <taxon>Metazoa</taxon>
        <taxon>Ecdysozoa</taxon>
        <taxon>Arthropoda</taxon>
        <taxon>Hexapoda</taxon>
        <taxon>Insecta</taxon>
        <taxon>Pterygota</taxon>
        <taxon>Neoptera</taxon>
        <taxon>Endopterygota</taxon>
        <taxon>Lepidoptera</taxon>
        <taxon>Glossata</taxon>
        <taxon>Ditrysia</taxon>
        <taxon>Tortricoidea</taxon>
        <taxon>Tortricidae</taxon>
        <taxon>Tortricinae</taxon>
        <taxon>Choristoneura</taxon>
    </lineage>
</organism>
<evidence type="ECO:0000313" key="2">
    <source>
        <dbReference type="Proteomes" id="UP001064048"/>
    </source>
</evidence>
<keyword evidence="2" id="KW-1185">Reference proteome</keyword>
<proteinExistence type="predicted"/>